<protein>
    <submittedName>
        <fullName evidence="1">Uncharacterized protein</fullName>
    </submittedName>
</protein>
<dbReference type="AlphaFoldDB" id="A0A835WUY9"/>
<evidence type="ECO:0000313" key="2">
    <source>
        <dbReference type="Proteomes" id="UP000613740"/>
    </source>
</evidence>
<proteinExistence type="predicted"/>
<dbReference type="EMBL" id="JAEHOD010000001">
    <property type="protein sequence ID" value="KAG2454497.1"/>
    <property type="molecule type" value="Genomic_DNA"/>
</dbReference>
<reference evidence="1" key="1">
    <citation type="journal article" date="2020" name="bioRxiv">
        <title>Comparative genomics of Chlamydomonas.</title>
        <authorList>
            <person name="Craig R.J."/>
            <person name="Hasan A.R."/>
            <person name="Ness R.W."/>
            <person name="Keightley P.D."/>
        </authorList>
    </citation>
    <scope>NUCLEOTIDE SEQUENCE</scope>
    <source>
        <strain evidence="1">CCAP 11/173</strain>
    </source>
</reference>
<keyword evidence="2" id="KW-1185">Reference proteome</keyword>
<gene>
    <name evidence="1" type="ORF">HYH02_000344</name>
</gene>
<evidence type="ECO:0000313" key="1">
    <source>
        <dbReference type="EMBL" id="KAG2454497.1"/>
    </source>
</evidence>
<sequence>MLLPPPPSPLARFSRLRAVRLYVNREDAGPPEERNLPLLFGQCVGGMGAAVAAGVQELTLSLEDVPCSLATWASASLLVTSTLTHLRKLELHAANDMYWTSNEANFRAARTLELVTGTLGEEIDVGLALHFEASSRRLVKVAWRRSIDAQDLTFYAAVLLPVRGARVPAALGWAPPAGKWLYDAPGAPGSAAASPRRAVQGPVDDHDQRTCRASALRLAALVAGRAGSGLMRAPAVIDTHNRSDYGRVTWRDCAYEVLQELWDMGAARPPDGAGGGADPAAAPRVGELGQQQQLLPPEQDDTQELEGRLRRVMGLWLSLSDAVMEVQM</sequence>
<organism evidence="1 2">
    <name type="scientific">Chlamydomonas schloesseri</name>
    <dbReference type="NCBI Taxonomy" id="2026947"/>
    <lineage>
        <taxon>Eukaryota</taxon>
        <taxon>Viridiplantae</taxon>
        <taxon>Chlorophyta</taxon>
        <taxon>core chlorophytes</taxon>
        <taxon>Chlorophyceae</taxon>
        <taxon>CS clade</taxon>
        <taxon>Chlamydomonadales</taxon>
        <taxon>Chlamydomonadaceae</taxon>
        <taxon>Chlamydomonas</taxon>
    </lineage>
</organism>
<dbReference type="Proteomes" id="UP000613740">
    <property type="component" value="Unassembled WGS sequence"/>
</dbReference>
<name>A0A835WUY9_9CHLO</name>
<comment type="caution">
    <text evidence="1">The sequence shown here is derived from an EMBL/GenBank/DDBJ whole genome shotgun (WGS) entry which is preliminary data.</text>
</comment>
<accession>A0A835WUY9</accession>